<dbReference type="Pfam" id="PF07885">
    <property type="entry name" value="Ion_trans_2"/>
    <property type="match status" value="1"/>
</dbReference>
<comment type="caution">
    <text evidence="3">The sequence shown here is derived from an EMBL/GenBank/DDBJ whole genome shotgun (WGS) entry which is preliminary data.</text>
</comment>
<dbReference type="GO" id="GO:0034220">
    <property type="term" value="P:monoatomic ion transmembrane transport"/>
    <property type="evidence" value="ECO:0007669"/>
    <property type="project" value="UniProtKB-KW"/>
</dbReference>
<evidence type="ECO:0000256" key="1">
    <source>
        <dbReference type="SAM" id="Phobius"/>
    </source>
</evidence>
<name>A0A4U1C7P4_9SPHI</name>
<organism evidence="3 4">
    <name type="scientific">Pedobacter cryotolerans</name>
    <dbReference type="NCBI Taxonomy" id="2571270"/>
    <lineage>
        <taxon>Bacteria</taxon>
        <taxon>Pseudomonadati</taxon>
        <taxon>Bacteroidota</taxon>
        <taxon>Sphingobacteriia</taxon>
        <taxon>Sphingobacteriales</taxon>
        <taxon>Sphingobacteriaceae</taxon>
        <taxon>Pedobacter</taxon>
    </lineage>
</organism>
<dbReference type="Proteomes" id="UP000310477">
    <property type="component" value="Unassembled WGS sequence"/>
</dbReference>
<reference evidence="3 4" key="1">
    <citation type="submission" date="2019-04" db="EMBL/GenBank/DDBJ databases">
        <title>Pedobacter sp. AR-2-6 sp. nov., isolated from Arctic soil.</title>
        <authorList>
            <person name="Dahal R.H."/>
            <person name="Kim D.-U."/>
        </authorList>
    </citation>
    <scope>NUCLEOTIDE SEQUENCE [LARGE SCALE GENOMIC DNA]</scope>
    <source>
        <strain evidence="3 4">AR-2-6</strain>
    </source>
</reference>
<dbReference type="AlphaFoldDB" id="A0A4U1C7P4"/>
<accession>A0A4U1C7P4</accession>
<evidence type="ECO:0000259" key="2">
    <source>
        <dbReference type="Pfam" id="PF07885"/>
    </source>
</evidence>
<sequence length="204" mass="23073">MLLFMVFLMPVLVDGGIVDVLFLNVLFLALYFIGIFSSEDKWIIYVSSFLFMAHLILLLIRFDDTPNQFYLLERLVGLVNMSLFIFINVRLLFRNAERNAYRVIGAVNVYLLFALMGAFAFEILKIHSGKSIAGNIVLKNNDTDYATYVYYSLVSLTTVGYGDIYPDGMAARMLSVLLSAIGILYPAVIIARLVSHTIVEQKVR</sequence>
<keyword evidence="3" id="KW-0406">Ion transport</keyword>
<feature type="transmembrane region" description="Helical" evidence="1">
    <location>
        <begin position="99"/>
        <end position="124"/>
    </location>
</feature>
<dbReference type="SUPFAM" id="SSF81324">
    <property type="entry name" value="Voltage-gated potassium channels"/>
    <property type="match status" value="1"/>
</dbReference>
<protein>
    <submittedName>
        <fullName evidence="3">Two pore domain potassium channel family protein</fullName>
    </submittedName>
</protein>
<feature type="domain" description="Potassium channel" evidence="2">
    <location>
        <begin position="132"/>
        <end position="194"/>
    </location>
</feature>
<evidence type="ECO:0000313" key="4">
    <source>
        <dbReference type="Proteomes" id="UP000310477"/>
    </source>
</evidence>
<feature type="transmembrane region" description="Helical" evidence="1">
    <location>
        <begin position="72"/>
        <end position="93"/>
    </location>
</feature>
<gene>
    <name evidence="3" type="ORF">FA045_07070</name>
</gene>
<keyword evidence="1" id="KW-1133">Transmembrane helix</keyword>
<dbReference type="EMBL" id="SWBO01000003">
    <property type="protein sequence ID" value="TKC02156.1"/>
    <property type="molecule type" value="Genomic_DNA"/>
</dbReference>
<proteinExistence type="predicted"/>
<dbReference type="Gene3D" id="1.10.287.70">
    <property type="match status" value="1"/>
</dbReference>
<dbReference type="InterPro" id="IPR013099">
    <property type="entry name" value="K_chnl_dom"/>
</dbReference>
<keyword evidence="4" id="KW-1185">Reference proteome</keyword>
<keyword evidence="3" id="KW-0813">Transport</keyword>
<evidence type="ECO:0000313" key="3">
    <source>
        <dbReference type="EMBL" id="TKC02156.1"/>
    </source>
</evidence>
<feature type="transmembrane region" description="Helical" evidence="1">
    <location>
        <begin position="174"/>
        <end position="194"/>
    </location>
</feature>
<keyword evidence="3" id="KW-0407">Ion channel</keyword>
<dbReference type="OrthoDB" id="9799090at2"/>
<feature type="transmembrane region" description="Helical" evidence="1">
    <location>
        <begin position="42"/>
        <end position="60"/>
    </location>
</feature>
<keyword evidence="1" id="KW-0812">Transmembrane</keyword>
<keyword evidence="1" id="KW-0472">Membrane</keyword>
<feature type="transmembrane region" description="Helical" evidence="1">
    <location>
        <begin position="12"/>
        <end position="36"/>
    </location>
</feature>